<proteinExistence type="predicted"/>
<keyword evidence="7" id="KW-1185">Reference proteome</keyword>
<reference evidence="6 7" key="1">
    <citation type="submission" date="2015-12" db="EMBL/GenBank/DDBJ databases">
        <title>The genome of Folsomia candida.</title>
        <authorList>
            <person name="Faddeeva A."/>
            <person name="Derks M.F."/>
            <person name="Anvar Y."/>
            <person name="Smit S."/>
            <person name="Van Straalen N."/>
            <person name="Roelofs D."/>
        </authorList>
    </citation>
    <scope>NUCLEOTIDE SEQUENCE [LARGE SCALE GENOMIC DNA]</scope>
    <source>
        <strain evidence="6 7">VU population</strain>
        <tissue evidence="6">Whole body</tissue>
    </source>
</reference>
<dbReference type="SUPFAM" id="SSF81901">
    <property type="entry name" value="HCP-like"/>
    <property type="match status" value="1"/>
</dbReference>
<evidence type="ECO:0000256" key="2">
    <source>
        <dbReference type="ARBA" id="ARBA00022771"/>
    </source>
</evidence>
<gene>
    <name evidence="6" type="ORF">Fcan01_01350</name>
</gene>
<dbReference type="Proteomes" id="UP000198287">
    <property type="component" value="Unassembled WGS sequence"/>
</dbReference>
<dbReference type="InterPro" id="IPR002893">
    <property type="entry name" value="Znf_MYND"/>
</dbReference>
<dbReference type="Pfam" id="PF08238">
    <property type="entry name" value="Sel1"/>
    <property type="match status" value="2"/>
</dbReference>
<evidence type="ECO:0000313" key="7">
    <source>
        <dbReference type="Proteomes" id="UP000198287"/>
    </source>
</evidence>
<dbReference type="SMART" id="SM00671">
    <property type="entry name" value="SEL1"/>
    <property type="match status" value="2"/>
</dbReference>
<feature type="domain" description="MYND-type" evidence="5">
    <location>
        <begin position="353"/>
        <end position="392"/>
    </location>
</feature>
<keyword evidence="1" id="KW-0479">Metal-binding</keyword>
<dbReference type="OrthoDB" id="66418at2759"/>
<dbReference type="Gene3D" id="6.10.140.2220">
    <property type="match status" value="1"/>
</dbReference>
<dbReference type="GO" id="GO:0008270">
    <property type="term" value="F:zinc ion binding"/>
    <property type="evidence" value="ECO:0007669"/>
    <property type="project" value="UniProtKB-KW"/>
</dbReference>
<evidence type="ECO:0000256" key="3">
    <source>
        <dbReference type="ARBA" id="ARBA00022833"/>
    </source>
</evidence>
<sequence>MEYVPGSGLKLRKLGVAEAQHMLGLTYQTGGVVRRNYKQACEWYIKALRNGNGFSANNLGLLFSQGEALPDIPVDFERAIGYFKVGSLLGLVRAMESLTLHYFYFGSRTLATVWYTYCLKYNTMNITLRELFSGINVLKGFSVEQFEHELDQELQNSAMREFVMVKDYDTDPNGIERKRELRCKILGLSYKSGGLAPISKSDIIIEHRTSVKQAKEQIPKITLSITTNPAKLFPVASPNLIGLKPIAFKDMDKSDKDKIYEGFAIKVKVVEDAIIGFMTSIHLIVEDENGDLERVYIYNYPHVDASHDEIGYGCAFTIVNPYHRLMTDGKWAIRLDDPNLLIKHPQIRDVDRCRYCGKGKSELKCRLCKRVSYCSKLCQTKDLKELQHDLICFKKI</sequence>
<accession>A0A226EVT0</accession>
<name>A0A226EVT0_FOLCA</name>
<protein>
    <submittedName>
        <fullName evidence="6">Uncharacterized protein YbeQ</fullName>
    </submittedName>
</protein>
<dbReference type="EMBL" id="LNIX01000001">
    <property type="protein sequence ID" value="OXA61713.1"/>
    <property type="molecule type" value="Genomic_DNA"/>
</dbReference>
<dbReference type="PROSITE" id="PS01360">
    <property type="entry name" value="ZF_MYND_1"/>
    <property type="match status" value="1"/>
</dbReference>
<dbReference type="InterPro" id="IPR006597">
    <property type="entry name" value="Sel1-like"/>
</dbReference>
<organism evidence="6 7">
    <name type="scientific">Folsomia candida</name>
    <name type="common">Springtail</name>
    <dbReference type="NCBI Taxonomy" id="158441"/>
    <lineage>
        <taxon>Eukaryota</taxon>
        <taxon>Metazoa</taxon>
        <taxon>Ecdysozoa</taxon>
        <taxon>Arthropoda</taxon>
        <taxon>Hexapoda</taxon>
        <taxon>Collembola</taxon>
        <taxon>Entomobryomorpha</taxon>
        <taxon>Isotomoidea</taxon>
        <taxon>Isotomidae</taxon>
        <taxon>Proisotominae</taxon>
        <taxon>Folsomia</taxon>
    </lineage>
</organism>
<evidence type="ECO:0000259" key="5">
    <source>
        <dbReference type="PROSITE" id="PS50865"/>
    </source>
</evidence>
<dbReference type="SUPFAM" id="SSF144232">
    <property type="entry name" value="HIT/MYND zinc finger-like"/>
    <property type="match status" value="1"/>
</dbReference>
<keyword evidence="3" id="KW-0862">Zinc</keyword>
<evidence type="ECO:0000256" key="4">
    <source>
        <dbReference type="PROSITE-ProRule" id="PRU00134"/>
    </source>
</evidence>
<dbReference type="AlphaFoldDB" id="A0A226EVT0"/>
<comment type="caution">
    <text evidence="6">The sequence shown here is derived from an EMBL/GenBank/DDBJ whole genome shotgun (WGS) entry which is preliminary data.</text>
</comment>
<dbReference type="Pfam" id="PF01753">
    <property type="entry name" value="zf-MYND"/>
    <property type="match status" value="1"/>
</dbReference>
<evidence type="ECO:0000313" key="6">
    <source>
        <dbReference type="EMBL" id="OXA61713.1"/>
    </source>
</evidence>
<dbReference type="InterPro" id="IPR011990">
    <property type="entry name" value="TPR-like_helical_dom_sf"/>
</dbReference>
<dbReference type="Gene3D" id="1.25.40.10">
    <property type="entry name" value="Tetratricopeptide repeat domain"/>
    <property type="match status" value="1"/>
</dbReference>
<keyword evidence="2 4" id="KW-0863">Zinc-finger</keyword>
<evidence type="ECO:0000256" key="1">
    <source>
        <dbReference type="ARBA" id="ARBA00022723"/>
    </source>
</evidence>
<dbReference type="PROSITE" id="PS50865">
    <property type="entry name" value="ZF_MYND_2"/>
    <property type="match status" value="1"/>
</dbReference>